<feature type="transmembrane region" description="Helical" evidence="2">
    <location>
        <begin position="49"/>
        <end position="67"/>
    </location>
</feature>
<evidence type="ECO:0000256" key="2">
    <source>
        <dbReference type="SAM" id="Phobius"/>
    </source>
</evidence>
<dbReference type="Proteomes" id="UP000053660">
    <property type="component" value="Unassembled WGS sequence"/>
</dbReference>
<keyword evidence="2" id="KW-0472">Membrane</keyword>
<sequence>LDGTPPFEIHGNSETEFQAEQETDSIHVSTNTGVSKPYLYIARNVASSLGYFYILSIFVGLTAIRAVDSVWQHDGVSHLFFVNPAFFLLPFLLSVLSVGGLLFVWTVKNGKMLLYDVRNIRAHENSVPVVIDAIRFTLLPCALMWFLFSYFFYGCVLGFIYTYRRAEQWHSQKNGASAASLSWSFRAASDRPSVMQRFKEHSIVKPGLFSRMSAANRSWHSYKNSDNPTLRGYIKKLDDESCPSSMSEEINFSFGSESSENNNLSRSFCAFDVSRRQLEPVEEEAESQESTLVSSPAAGPSRTTTRM</sequence>
<name>A0A0B1SLD0_OESDE</name>
<dbReference type="OrthoDB" id="5872164at2759"/>
<keyword evidence="2" id="KW-1133">Transmembrane helix</keyword>
<keyword evidence="4" id="KW-1185">Reference proteome</keyword>
<accession>A0A0B1SLD0</accession>
<feature type="transmembrane region" description="Helical" evidence="2">
    <location>
        <begin position="79"/>
        <end position="105"/>
    </location>
</feature>
<dbReference type="AlphaFoldDB" id="A0A0B1SLD0"/>
<keyword evidence="2" id="KW-0812">Transmembrane</keyword>
<feature type="region of interest" description="Disordered" evidence="1">
    <location>
        <begin position="279"/>
        <end position="307"/>
    </location>
</feature>
<reference evidence="3 4" key="1">
    <citation type="submission" date="2014-03" db="EMBL/GenBank/DDBJ databases">
        <title>Draft genome of the hookworm Oesophagostomum dentatum.</title>
        <authorList>
            <person name="Mitreva M."/>
        </authorList>
    </citation>
    <scope>NUCLEOTIDE SEQUENCE [LARGE SCALE GENOMIC DNA]</scope>
    <source>
        <strain evidence="3 4">OD-Hann</strain>
    </source>
</reference>
<dbReference type="EMBL" id="KN561494">
    <property type="protein sequence ID" value="KHJ86118.1"/>
    <property type="molecule type" value="Genomic_DNA"/>
</dbReference>
<organism evidence="3 4">
    <name type="scientific">Oesophagostomum dentatum</name>
    <name type="common">Nodular worm</name>
    <dbReference type="NCBI Taxonomy" id="61180"/>
    <lineage>
        <taxon>Eukaryota</taxon>
        <taxon>Metazoa</taxon>
        <taxon>Ecdysozoa</taxon>
        <taxon>Nematoda</taxon>
        <taxon>Chromadorea</taxon>
        <taxon>Rhabditida</taxon>
        <taxon>Rhabditina</taxon>
        <taxon>Rhabditomorpha</taxon>
        <taxon>Strongyloidea</taxon>
        <taxon>Strongylidae</taxon>
        <taxon>Oesophagostomum</taxon>
    </lineage>
</organism>
<feature type="non-terminal residue" evidence="3">
    <location>
        <position position="1"/>
    </location>
</feature>
<feature type="transmembrane region" description="Helical" evidence="2">
    <location>
        <begin position="142"/>
        <end position="163"/>
    </location>
</feature>
<evidence type="ECO:0000313" key="3">
    <source>
        <dbReference type="EMBL" id="KHJ86118.1"/>
    </source>
</evidence>
<evidence type="ECO:0000256" key="1">
    <source>
        <dbReference type="SAM" id="MobiDB-lite"/>
    </source>
</evidence>
<gene>
    <name evidence="3" type="ORF">OESDEN_14141</name>
</gene>
<protein>
    <submittedName>
        <fullName evidence="3">Uncharacterized protein</fullName>
    </submittedName>
</protein>
<evidence type="ECO:0000313" key="4">
    <source>
        <dbReference type="Proteomes" id="UP000053660"/>
    </source>
</evidence>
<proteinExistence type="predicted"/>